<evidence type="ECO:0000256" key="3">
    <source>
        <dbReference type="ARBA" id="ARBA00022723"/>
    </source>
</evidence>
<dbReference type="InterPro" id="IPR049457">
    <property type="entry name" value="Emfourin"/>
</dbReference>
<evidence type="ECO:0000256" key="5">
    <source>
        <dbReference type="ARBA" id="ARBA00022833"/>
    </source>
</evidence>
<evidence type="ECO:0000259" key="9">
    <source>
        <dbReference type="Pfam" id="PF01447"/>
    </source>
</evidence>
<evidence type="ECO:0000313" key="11">
    <source>
        <dbReference type="EMBL" id="GAA1978862.1"/>
    </source>
</evidence>
<name>A0ABN2S215_9MICO</name>
<comment type="function">
    <text evidence="7">Extracellular zinc metalloprotease.</text>
</comment>
<dbReference type="InterPro" id="IPR001570">
    <property type="entry name" value="Peptidase_M4_C_domain"/>
</dbReference>
<dbReference type="CDD" id="cd09597">
    <property type="entry name" value="M4_TLP"/>
    <property type="match status" value="1"/>
</dbReference>
<dbReference type="EC" id="3.4.24.-" evidence="7"/>
<comment type="similarity">
    <text evidence="1 7">Belongs to the peptidase M4 family.</text>
</comment>
<dbReference type="Proteomes" id="UP001500013">
    <property type="component" value="Unassembled WGS sequence"/>
</dbReference>
<feature type="compositionally biased region" description="Low complexity" evidence="8">
    <location>
        <begin position="375"/>
        <end position="387"/>
    </location>
</feature>
<reference evidence="11 12" key="1">
    <citation type="journal article" date="2019" name="Int. J. Syst. Evol. Microbiol.">
        <title>The Global Catalogue of Microorganisms (GCM) 10K type strain sequencing project: providing services to taxonomists for standard genome sequencing and annotation.</title>
        <authorList>
            <consortium name="The Broad Institute Genomics Platform"/>
            <consortium name="The Broad Institute Genome Sequencing Center for Infectious Disease"/>
            <person name="Wu L."/>
            <person name="Ma J."/>
        </authorList>
    </citation>
    <scope>NUCLEOTIDE SEQUENCE [LARGE SCALE GENOMIC DNA]</scope>
    <source>
        <strain evidence="11 12">JCM 15628</strain>
    </source>
</reference>
<comment type="caution">
    <text evidence="11">The sequence shown here is derived from an EMBL/GenBank/DDBJ whole genome shotgun (WGS) entry which is preliminary data.</text>
</comment>
<dbReference type="PRINTS" id="PR00730">
    <property type="entry name" value="THERMOLYSIN"/>
</dbReference>
<comment type="subcellular location">
    <subcellularLocation>
        <location evidence="7">Secreted</location>
    </subcellularLocation>
</comment>
<feature type="domain" description="Peptidase M4" evidence="9">
    <location>
        <begin position="89"/>
        <end position="195"/>
    </location>
</feature>
<evidence type="ECO:0000313" key="12">
    <source>
        <dbReference type="Proteomes" id="UP001500013"/>
    </source>
</evidence>
<organism evidence="11 12">
    <name type="scientific">Terrabacter lapilli</name>
    <dbReference type="NCBI Taxonomy" id="436231"/>
    <lineage>
        <taxon>Bacteria</taxon>
        <taxon>Bacillati</taxon>
        <taxon>Actinomycetota</taxon>
        <taxon>Actinomycetes</taxon>
        <taxon>Micrococcales</taxon>
        <taxon>Intrasporangiaceae</taxon>
        <taxon>Terrabacter</taxon>
    </lineage>
</organism>
<dbReference type="PANTHER" id="PTHR43579">
    <property type="match status" value="1"/>
</dbReference>
<dbReference type="PANTHER" id="PTHR43579:SF1">
    <property type="entry name" value="NEUTRAL METALLOPROTEINASE"/>
    <property type="match status" value="1"/>
</dbReference>
<evidence type="ECO:0000256" key="7">
    <source>
        <dbReference type="RuleBase" id="RU366073"/>
    </source>
</evidence>
<feature type="domain" description="Peptidase M4 C-terminal" evidence="10">
    <location>
        <begin position="198"/>
        <end position="367"/>
    </location>
</feature>
<dbReference type="Pfam" id="PF01447">
    <property type="entry name" value="Peptidase_M4"/>
    <property type="match status" value="1"/>
</dbReference>
<evidence type="ECO:0000256" key="6">
    <source>
        <dbReference type="ARBA" id="ARBA00023049"/>
    </source>
</evidence>
<accession>A0ABN2S215</accession>
<dbReference type="Gene3D" id="1.10.390.10">
    <property type="entry name" value="Neutral Protease Domain 2"/>
    <property type="match status" value="1"/>
</dbReference>
<evidence type="ECO:0000256" key="8">
    <source>
        <dbReference type="SAM" id="MobiDB-lite"/>
    </source>
</evidence>
<keyword evidence="6 7" id="KW-0482">Metalloprotease</keyword>
<keyword evidence="4 7" id="KW-0378">Hydrolase</keyword>
<evidence type="ECO:0000259" key="10">
    <source>
        <dbReference type="Pfam" id="PF02868"/>
    </source>
</evidence>
<dbReference type="InterPro" id="IPR023612">
    <property type="entry name" value="Peptidase_M4"/>
</dbReference>
<dbReference type="Pfam" id="PF20242">
    <property type="entry name" value="Emfourin"/>
    <property type="match status" value="1"/>
</dbReference>
<dbReference type="Gene3D" id="3.10.170.10">
    <property type="match status" value="1"/>
</dbReference>
<dbReference type="EMBL" id="BAAAPU010000007">
    <property type="protein sequence ID" value="GAA1978862.1"/>
    <property type="molecule type" value="Genomic_DNA"/>
</dbReference>
<proteinExistence type="inferred from homology"/>
<comment type="cofactor">
    <cofactor evidence="7">
        <name>Zn(2+)</name>
        <dbReference type="ChEBI" id="CHEBI:29105"/>
    </cofactor>
</comment>
<gene>
    <name evidence="11" type="ORF">GCM10009817_19220</name>
</gene>
<evidence type="ECO:0000256" key="2">
    <source>
        <dbReference type="ARBA" id="ARBA00022670"/>
    </source>
</evidence>
<dbReference type="SUPFAM" id="SSF55486">
    <property type="entry name" value="Metalloproteases ('zincins'), catalytic domain"/>
    <property type="match status" value="1"/>
</dbReference>
<keyword evidence="5 7" id="KW-0862">Zinc</keyword>
<feature type="compositionally biased region" description="Polar residues" evidence="8">
    <location>
        <begin position="388"/>
        <end position="397"/>
    </location>
</feature>
<keyword evidence="7" id="KW-0964">Secreted</keyword>
<dbReference type="RefSeq" id="WP_344061145.1">
    <property type="nucleotide sequence ID" value="NZ_BAAAPU010000007.1"/>
</dbReference>
<keyword evidence="2 7" id="KW-0645">Protease</keyword>
<feature type="region of interest" description="Disordered" evidence="8">
    <location>
        <begin position="48"/>
        <end position="115"/>
    </location>
</feature>
<protein>
    <recommendedName>
        <fullName evidence="7">Neutral metalloproteinase</fullName>
        <ecNumber evidence="7">3.4.24.-</ecNumber>
    </recommendedName>
</protein>
<sequence length="490" mass="51498">MTSTETSTTGPASHGAHCTIVPPYILEALAASDEPGLAAQARAALRHDERLRAARRTPTARPTGRRAPRREDTPAPGSVSGAGPQRTIYDTKGSQTTPGTEVRREGGQATGDPAADEAYDGLGATWQLWWTAYARDSLDGKGMPLLATVHYGQNYDNAFWDGSQMVFGDGDGVIFQRFTKSLDVIGHELAHGVTEHTAGLLYQGQSGALNESISDVFGVLVKQKHLGQSAAEADWLVGADLLAPTVKGRALRDMRNPGTAYDDPRLGKDPQPADMAHYVDTSDDNGGVHTNSGIPNRAFVLAALAIGGNAWEGAGAIWYAVVSGDGIKADCDFATFAGLTVEAAGRLHGDGSKEQSAVQTAWEQVGVLTAGAGGSTSPAGGVSAPSSEGRSGSTPGADTQVVLRRSGGFAGLVRERRVAIGELPERDAKDWQHLLAAPTLQRIAASTERTHPDAYVYSVVCDEVGCDITVQEPHLPEAIHSLFERTLSEG</sequence>
<keyword evidence="3" id="KW-0479">Metal-binding</keyword>
<keyword evidence="12" id="KW-1185">Reference proteome</keyword>
<feature type="region of interest" description="Disordered" evidence="8">
    <location>
        <begin position="370"/>
        <end position="400"/>
    </location>
</feature>
<dbReference type="Pfam" id="PF02868">
    <property type="entry name" value="Peptidase_M4_C"/>
    <property type="match status" value="1"/>
</dbReference>
<dbReference type="InterPro" id="IPR027268">
    <property type="entry name" value="Peptidase_M4/M1_CTD_sf"/>
</dbReference>
<evidence type="ECO:0000256" key="4">
    <source>
        <dbReference type="ARBA" id="ARBA00022801"/>
    </source>
</evidence>
<dbReference type="InterPro" id="IPR013856">
    <property type="entry name" value="Peptidase_M4_domain"/>
</dbReference>
<evidence type="ECO:0000256" key="1">
    <source>
        <dbReference type="ARBA" id="ARBA00009388"/>
    </source>
</evidence>
<dbReference type="InterPro" id="IPR052759">
    <property type="entry name" value="Metalloprotease_M4"/>
</dbReference>